<evidence type="ECO:0000313" key="3">
    <source>
        <dbReference type="EMBL" id="RAN92681.1"/>
    </source>
</evidence>
<sequence length="321" mass="33391">MNTAIDTLDETDPAPPLADVALGPNPAPIPDPVDVPLGPAADGLTDTVRAMRDELAAHYKGANPPSIDKAIEAVQPTSANQRSWDSRGMAGKAVKAYRDSIGGTPKAPAKTEPTRTAPTKPRRTTAVRTKPAPPVPVAVQTPVPPAPEPVVRESVPQPVEVVQPAPVPQAEPVVRTDRKTVRSWPVMVIALPAMVAIWGGWVGLGGLTGFGDINLLPGIVTDGGWATIDSAITLPIGVEAYAAFALRVWLSGQVPARAKAFARWSAIGSLIVGALGQVAYHLLEAAGVTAAPWWITTLVACLPVAVLGMAAALVHLMREEG</sequence>
<evidence type="ECO:0000256" key="1">
    <source>
        <dbReference type="SAM" id="MobiDB-lite"/>
    </source>
</evidence>
<comment type="caution">
    <text evidence="3">The sequence shown here is derived from an EMBL/GenBank/DDBJ whole genome shotgun (WGS) entry which is preliminary data.</text>
</comment>
<feature type="compositionally biased region" description="Low complexity" evidence="1">
    <location>
        <begin position="104"/>
        <end position="119"/>
    </location>
</feature>
<keyword evidence="2" id="KW-1133">Transmembrane helix</keyword>
<feature type="region of interest" description="Disordered" evidence="1">
    <location>
        <begin position="99"/>
        <end position="141"/>
    </location>
</feature>
<feature type="compositionally biased region" description="Pro residues" evidence="1">
    <location>
        <begin position="131"/>
        <end position="141"/>
    </location>
</feature>
<name>A0ABX9CAF4_9ACTN</name>
<organism evidence="3 4">
    <name type="scientific">Micromonospora saelicesensis</name>
    <dbReference type="NCBI Taxonomy" id="285676"/>
    <lineage>
        <taxon>Bacteria</taxon>
        <taxon>Bacillati</taxon>
        <taxon>Actinomycetota</taxon>
        <taxon>Actinomycetes</taxon>
        <taxon>Micromonosporales</taxon>
        <taxon>Micromonosporaceae</taxon>
        <taxon>Micromonospora</taxon>
    </lineage>
</organism>
<dbReference type="Proteomes" id="UP000249334">
    <property type="component" value="Unassembled WGS sequence"/>
</dbReference>
<keyword evidence="2" id="KW-0472">Membrane</keyword>
<feature type="transmembrane region" description="Helical" evidence="2">
    <location>
        <begin position="292"/>
        <end position="316"/>
    </location>
</feature>
<feature type="transmembrane region" description="Helical" evidence="2">
    <location>
        <begin position="261"/>
        <end position="280"/>
    </location>
</feature>
<evidence type="ECO:0008006" key="5">
    <source>
        <dbReference type="Google" id="ProtNLM"/>
    </source>
</evidence>
<protein>
    <recommendedName>
        <fullName evidence="5">ABC transporter permease</fullName>
    </recommendedName>
</protein>
<reference evidence="3 4" key="1">
    <citation type="submission" date="2018-03" db="EMBL/GenBank/DDBJ databases">
        <title>Genomic framework for the identification of Micromonospora saelicesensis and Micromonospora noduli.</title>
        <authorList>
            <person name="Riesco R."/>
            <person name="Trujillo M.E."/>
        </authorList>
    </citation>
    <scope>NUCLEOTIDE SEQUENCE [LARGE SCALE GENOMIC DNA]</scope>
    <source>
        <strain evidence="3 4">GAR05</strain>
    </source>
</reference>
<proteinExistence type="predicted"/>
<accession>A0ABX9CAF4</accession>
<evidence type="ECO:0000256" key="2">
    <source>
        <dbReference type="SAM" id="Phobius"/>
    </source>
</evidence>
<gene>
    <name evidence="3" type="ORF">GAR05_06173</name>
</gene>
<evidence type="ECO:0000313" key="4">
    <source>
        <dbReference type="Proteomes" id="UP000249334"/>
    </source>
</evidence>
<keyword evidence="2" id="KW-0812">Transmembrane</keyword>
<feature type="transmembrane region" description="Helical" evidence="2">
    <location>
        <begin position="184"/>
        <end position="204"/>
    </location>
</feature>
<dbReference type="EMBL" id="PXXW01000055">
    <property type="protein sequence ID" value="RAN92681.1"/>
    <property type="molecule type" value="Genomic_DNA"/>
</dbReference>
<feature type="transmembrane region" description="Helical" evidence="2">
    <location>
        <begin position="224"/>
        <end position="249"/>
    </location>
</feature>
<keyword evidence="4" id="KW-1185">Reference proteome</keyword>
<feature type="region of interest" description="Disordered" evidence="1">
    <location>
        <begin position="1"/>
        <end position="41"/>
    </location>
</feature>